<sequence length="161" mass="17981">MSIEWERSVDGKKLEEFLALMDGVQGELDVQQFEMQVRAEENLQRVKASPKTRGSVSQSSIETERGRVDRYVILQDITKSDSASVNSAMSIEVGRGAYDVTLLSPDGETVSEYTVAGFEGLYILANAAKLPRKNKGGSRTKRHVTIRRKKGVKYGRPSRRD</sequence>
<dbReference type="AlphaFoldDB" id="A0A7G7BJ05"/>
<dbReference type="RefSeq" id="WP_185298854.1">
    <property type="nucleotide sequence ID" value="NZ_CP045702.1"/>
</dbReference>
<gene>
    <name evidence="2" type="ORF">F0344_12455</name>
</gene>
<reference evidence="3" key="1">
    <citation type="submission" date="2019-10" db="EMBL/GenBank/DDBJ databases">
        <title>Antimicrobial potential of Antarctic Bacteria.</title>
        <authorList>
            <person name="Benaud N."/>
            <person name="Edwards R.J."/>
            <person name="Ferrari B.C."/>
        </authorList>
    </citation>
    <scope>NUCLEOTIDE SEQUENCE [LARGE SCALE GENOMIC DNA]</scope>
    <source>
        <strain evidence="3">NBSH44</strain>
    </source>
</reference>
<evidence type="ECO:0000313" key="3">
    <source>
        <dbReference type="Proteomes" id="UP000515307"/>
    </source>
</evidence>
<dbReference type="Proteomes" id="UP000515307">
    <property type="component" value="Chromosome"/>
</dbReference>
<name>A0A7G7BJ05_9ACTN</name>
<organism evidence="2 3">
    <name type="scientific">Streptomyces finlayi</name>
    <dbReference type="NCBI Taxonomy" id="67296"/>
    <lineage>
        <taxon>Bacteria</taxon>
        <taxon>Bacillati</taxon>
        <taxon>Actinomycetota</taxon>
        <taxon>Actinomycetes</taxon>
        <taxon>Kitasatosporales</taxon>
        <taxon>Streptomycetaceae</taxon>
        <taxon>Streptomyces</taxon>
    </lineage>
</organism>
<dbReference type="EMBL" id="CP045702">
    <property type="protein sequence ID" value="QNE75320.1"/>
    <property type="molecule type" value="Genomic_DNA"/>
</dbReference>
<feature type="region of interest" description="Disordered" evidence="1">
    <location>
        <begin position="132"/>
        <end position="161"/>
    </location>
</feature>
<evidence type="ECO:0000313" key="2">
    <source>
        <dbReference type="EMBL" id="QNE75320.1"/>
    </source>
</evidence>
<accession>A0A7G7BJ05</accession>
<protein>
    <submittedName>
        <fullName evidence="2">Uncharacterized protein</fullName>
    </submittedName>
</protein>
<keyword evidence="3" id="KW-1185">Reference proteome</keyword>
<evidence type="ECO:0000256" key="1">
    <source>
        <dbReference type="SAM" id="MobiDB-lite"/>
    </source>
</evidence>
<dbReference type="KEGG" id="sfiy:F0344_12455"/>
<proteinExistence type="predicted"/>